<feature type="compositionally biased region" description="Polar residues" evidence="1">
    <location>
        <begin position="52"/>
        <end position="73"/>
    </location>
</feature>
<reference evidence="2" key="1">
    <citation type="submission" date="2021-02" db="EMBL/GenBank/DDBJ databases">
        <authorList>
            <person name="Nowell W R."/>
        </authorList>
    </citation>
    <scope>NUCLEOTIDE SEQUENCE</scope>
</reference>
<comment type="caution">
    <text evidence="2">The sequence shown here is derived from an EMBL/GenBank/DDBJ whole genome shotgun (WGS) entry which is preliminary data.</text>
</comment>
<feature type="compositionally biased region" description="Basic and acidic residues" evidence="1">
    <location>
        <begin position="195"/>
        <end position="208"/>
    </location>
</feature>
<proteinExistence type="predicted"/>
<dbReference type="Proteomes" id="UP000663848">
    <property type="component" value="Unassembled WGS sequence"/>
</dbReference>
<evidence type="ECO:0000313" key="3">
    <source>
        <dbReference type="Proteomes" id="UP000663848"/>
    </source>
</evidence>
<feature type="compositionally biased region" description="Polar residues" evidence="1">
    <location>
        <begin position="163"/>
        <end position="187"/>
    </location>
</feature>
<dbReference type="EMBL" id="CAJOBR010031868">
    <property type="protein sequence ID" value="CAF4996852.1"/>
    <property type="molecule type" value="Genomic_DNA"/>
</dbReference>
<name>A0A822A622_9BILA</name>
<protein>
    <submittedName>
        <fullName evidence="2">Uncharacterized protein</fullName>
    </submittedName>
</protein>
<feature type="region of interest" description="Disordered" evidence="1">
    <location>
        <begin position="163"/>
        <end position="208"/>
    </location>
</feature>
<gene>
    <name evidence="2" type="ORF">QYT958_LOCUS37700</name>
</gene>
<evidence type="ECO:0000313" key="2">
    <source>
        <dbReference type="EMBL" id="CAF4996852.1"/>
    </source>
</evidence>
<organism evidence="2 3">
    <name type="scientific">Rotaria socialis</name>
    <dbReference type="NCBI Taxonomy" id="392032"/>
    <lineage>
        <taxon>Eukaryota</taxon>
        <taxon>Metazoa</taxon>
        <taxon>Spiralia</taxon>
        <taxon>Gnathifera</taxon>
        <taxon>Rotifera</taxon>
        <taxon>Eurotatoria</taxon>
        <taxon>Bdelloidea</taxon>
        <taxon>Philodinida</taxon>
        <taxon>Philodinidae</taxon>
        <taxon>Rotaria</taxon>
    </lineage>
</organism>
<feature type="region of interest" description="Disordered" evidence="1">
    <location>
        <begin position="111"/>
        <end position="147"/>
    </location>
</feature>
<feature type="region of interest" description="Disordered" evidence="1">
    <location>
        <begin position="50"/>
        <end position="94"/>
    </location>
</feature>
<feature type="compositionally biased region" description="Acidic residues" evidence="1">
    <location>
        <begin position="124"/>
        <end position="142"/>
    </location>
</feature>
<dbReference type="AlphaFoldDB" id="A0A822A622"/>
<evidence type="ECO:0000256" key="1">
    <source>
        <dbReference type="SAM" id="MobiDB-lite"/>
    </source>
</evidence>
<accession>A0A822A622</accession>
<sequence length="208" mass="23429">MLNACQELVQLIQNQGRKWQKAIQFERDARLRMERMCEQVASQTVRLEKQMQRASRNNKKSVSPGRSTITAIKSSDLRGANEGSTLSDDDEFYDAIDDPQTIGVFRVPLQQHGSNNDKESPNIVDDDASSYDEDESESEEQDENKLPMVIVKAPKTGEITNEAAVTTESTSSVAVQKSGNNSNQQVAVSKRKRRDGIPERPNYRYVDF</sequence>